<sequence>MSAPTEKRKKKVRFEGFETSTESEGTKEKKAENEENKPKDTSESKEVFNVPISAAQPAQTKVTEEAEEKNPKEPRTSRRTTKREAVLNKIRNSRVPFTASPRDVARSTRRPSPLPSPRLRPASPLQKPADATVILDRAPHPLVSRIQQRRSLRSSTTQAENAQPKAALIPKILDASTDEEKLQLMQAIRSLAPDVIAQIDEALAKTNLIEPPRTRALITRRSKTPPVLGEIHNLRSMRGRETEKGNSTYRRHRSRSANIPMDAGLISDISVADVKQNKERRGSHR</sequence>
<evidence type="ECO:0000313" key="3">
    <source>
        <dbReference type="Proteomes" id="UP000298663"/>
    </source>
</evidence>
<organism evidence="2 3">
    <name type="scientific">Steinernema carpocapsae</name>
    <name type="common">Entomopathogenic nematode</name>
    <dbReference type="NCBI Taxonomy" id="34508"/>
    <lineage>
        <taxon>Eukaryota</taxon>
        <taxon>Metazoa</taxon>
        <taxon>Ecdysozoa</taxon>
        <taxon>Nematoda</taxon>
        <taxon>Chromadorea</taxon>
        <taxon>Rhabditida</taxon>
        <taxon>Tylenchina</taxon>
        <taxon>Panagrolaimomorpha</taxon>
        <taxon>Strongyloidoidea</taxon>
        <taxon>Steinernematidae</taxon>
        <taxon>Steinernema</taxon>
    </lineage>
</organism>
<keyword evidence="3" id="KW-1185">Reference proteome</keyword>
<comment type="caution">
    <text evidence="2">The sequence shown here is derived from an EMBL/GenBank/DDBJ whole genome shotgun (WGS) entry which is preliminary data.</text>
</comment>
<feature type="region of interest" description="Disordered" evidence="1">
    <location>
        <begin position="1"/>
        <end position="126"/>
    </location>
</feature>
<reference evidence="2 3" key="2">
    <citation type="journal article" date="2019" name="G3 (Bethesda)">
        <title>Hybrid Assembly of the Genome of the Entomopathogenic Nematode Steinernema carpocapsae Identifies the X-Chromosome.</title>
        <authorList>
            <person name="Serra L."/>
            <person name="Macchietto M."/>
            <person name="Macias-Munoz A."/>
            <person name="McGill C.J."/>
            <person name="Rodriguez I.M."/>
            <person name="Rodriguez B."/>
            <person name="Murad R."/>
            <person name="Mortazavi A."/>
        </authorList>
    </citation>
    <scope>NUCLEOTIDE SEQUENCE [LARGE SCALE GENOMIC DNA]</scope>
    <source>
        <strain evidence="2 3">ALL</strain>
    </source>
</reference>
<feature type="compositionally biased region" description="Basic and acidic residues" evidence="1">
    <location>
        <begin position="24"/>
        <end position="46"/>
    </location>
</feature>
<gene>
    <name evidence="2" type="ORF">L596_012420</name>
</gene>
<evidence type="ECO:0000256" key="1">
    <source>
        <dbReference type="SAM" id="MobiDB-lite"/>
    </source>
</evidence>
<protein>
    <submittedName>
        <fullName evidence="2">Uncharacterized protein</fullName>
    </submittedName>
</protein>
<evidence type="ECO:0000313" key="2">
    <source>
        <dbReference type="EMBL" id="TKR88131.1"/>
    </source>
</evidence>
<dbReference type="EMBL" id="AZBU02000003">
    <property type="protein sequence ID" value="TKR88131.1"/>
    <property type="molecule type" value="Genomic_DNA"/>
</dbReference>
<feature type="region of interest" description="Disordered" evidence="1">
    <location>
        <begin position="239"/>
        <end position="262"/>
    </location>
</feature>
<reference evidence="2 3" key="1">
    <citation type="journal article" date="2015" name="Genome Biol.">
        <title>Comparative genomics of Steinernema reveals deeply conserved gene regulatory networks.</title>
        <authorList>
            <person name="Dillman A.R."/>
            <person name="Macchietto M."/>
            <person name="Porter C.F."/>
            <person name="Rogers A."/>
            <person name="Williams B."/>
            <person name="Antoshechkin I."/>
            <person name="Lee M.M."/>
            <person name="Goodwin Z."/>
            <person name="Lu X."/>
            <person name="Lewis E.E."/>
            <person name="Goodrich-Blair H."/>
            <person name="Stock S.P."/>
            <person name="Adams B.J."/>
            <person name="Sternberg P.W."/>
            <person name="Mortazavi A."/>
        </authorList>
    </citation>
    <scope>NUCLEOTIDE SEQUENCE [LARGE SCALE GENOMIC DNA]</scope>
    <source>
        <strain evidence="2 3">ALL</strain>
    </source>
</reference>
<proteinExistence type="predicted"/>
<accession>A0A4U5NXU1</accession>
<dbReference type="AlphaFoldDB" id="A0A4U5NXU1"/>
<name>A0A4U5NXU1_STECR</name>
<feature type="compositionally biased region" description="Basic and acidic residues" evidence="1">
    <location>
        <begin position="62"/>
        <end position="86"/>
    </location>
</feature>
<dbReference type="Proteomes" id="UP000298663">
    <property type="component" value="Unassembled WGS sequence"/>
</dbReference>